<dbReference type="InterPro" id="IPR001680">
    <property type="entry name" value="WD40_rpt"/>
</dbReference>
<dbReference type="InterPro" id="IPR056151">
    <property type="entry name" value="Beta-prop_DCAF12"/>
</dbReference>
<reference evidence="6" key="2">
    <citation type="submission" date="2023-02" db="EMBL/GenBank/DDBJ databases">
        <authorList>
            <consortium name="DOE Joint Genome Institute"/>
            <person name="Mondo S.J."/>
            <person name="Chang Y."/>
            <person name="Wang Y."/>
            <person name="Ahrendt S."/>
            <person name="Andreopoulos W."/>
            <person name="Barry K."/>
            <person name="Beard J."/>
            <person name="Benny G.L."/>
            <person name="Blankenship S."/>
            <person name="Bonito G."/>
            <person name="Cuomo C."/>
            <person name="Desiro A."/>
            <person name="Gervers K.A."/>
            <person name="Hundley H."/>
            <person name="Kuo A."/>
            <person name="LaButti K."/>
            <person name="Lang B.F."/>
            <person name="Lipzen A."/>
            <person name="O'Donnell K."/>
            <person name="Pangilinan J."/>
            <person name="Reynolds N."/>
            <person name="Sandor L."/>
            <person name="Smith M.W."/>
            <person name="Tsang A."/>
            <person name="Grigoriev I.V."/>
            <person name="Stajich J.E."/>
            <person name="Spatafora J.W."/>
        </authorList>
    </citation>
    <scope>NUCLEOTIDE SEQUENCE</scope>
    <source>
        <strain evidence="6">RSA 2281</strain>
    </source>
</reference>
<protein>
    <submittedName>
        <fullName evidence="6">WD40-repeat-containing domain protein</fullName>
    </submittedName>
</protein>
<dbReference type="InterPro" id="IPR015943">
    <property type="entry name" value="WD40/YVTN_repeat-like_dom_sf"/>
</dbReference>
<name>A0AAD5KK06_9FUNG</name>
<accession>A0AAD5KK06</accession>
<keyword evidence="1 3" id="KW-0853">WD repeat</keyword>
<feature type="region of interest" description="Disordered" evidence="4">
    <location>
        <begin position="125"/>
        <end position="217"/>
    </location>
</feature>
<dbReference type="PROSITE" id="PS50082">
    <property type="entry name" value="WD_REPEATS_2"/>
    <property type="match status" value="1"/>
</dbReference>
<organism evidence="6 7">
    <name type="scientific">Phascolomyces articulosus</name>
    <dbReference type="NCBI Taxonomy" id="60185"/>
    <lineage>
        <taxon>Eukaryota</taxon>
        <taxon>Fungi</taxon>
        <taxon>Fungi incertae sedis</taxon>
        <taxon>Mucoromycota</taxon>
        <taxon>Mucoromycotina</taxon>
        <taxon>Mucoromycetes</taxon>
        <taxon>Mucorales</taxon>
        <taxon>Lichtheimiaceae</taxon>
        <taxon>Phascolomyces</taxon>
    </lineage>
</organism>
<sequence length="565" mass="62513">MLPISPSLSNTSSSSSSSSISSLSDSKASQSVYDYIHKRRRGYYFRRSNQSQDRQKIIQALQKRSVATLSENPIDLKDHDKIFASTWTNSSNVVVGTKENKILALDITNRHPTWINIPLIKFHDPKSTSLSKCPQRASKSMDPRMVSSTTNNRRRNKGRRHGSNSSHNEEDEGDDEENNVYMREPITPTSIRQRFGQQVQQQQGRRSPSSSPPGVVAGVMAPTAMHVQQLNKCDGVRSLSVNPSKTLLAVGLANPPVVMIYRLPDFNPMGITAVRDLHRDAVFSVQWLDDITFVTGSRDGTLGLWKCGDPTVTKNGATLVFGEGGEELQRIPRFWTSHQESGYHTSRIRDTKLTGPTTAASLSACGTVQIWDLNQRQKQRNIKLWHTRELVCMAPQQQGKGLNNRKGLLAVGSQEHVTLLDPRLSSTASAAQEFPSQDQDWGVRSLAFQDHIVTCGGGLGHLSFYDIRNKSFIPSSSMTTTTSKITTSSSSSSLSSNSSDTFCSVSSGWLDESSSIYQTYFYGQHRLMPQAIYTLEYSPDDSGKLFTAGGPIQSSLRGCYAALWC</sequence>
<dbReference type="Gene3D" id="2.130.10.10">
    <property type="entry name" value="YVTN repeat-like/Quinoprotein amine dehydrogenase"/>
    <property type="match status" value="2"/>
</dbReference>
<dbReference type="SUPFAM" id="SSF50978">
    <property type="entry name" value="WD40 repeat-like"/>
    <property type="match status" value="1"/>
</dbReference>
<dbReference type="SMART" id="SM00320">
    <property type="entry name" value="WD40"/>
    <property type="match status" value="2"/>
</dbReference>
<comment type="caution">
    <text evidence="6">The sequence shown here is derived from an EMBL/GenBank/DDBJ whole genome shotgun (WGS) entry which is preliminary data.</text>
</comment>
<gene>
    <name evidence="6" type="ORF">BDA99DRAFT_533124</name>
</gene>
<dbReference type="InterPro" id="IPR036322">
    <property type="entry name" value="WD40_repeat_dom_sf"/>
</dbReference>
<evidence type="ECO:0000313" key="7">
    <source>
        <dbReference type="Proteomes" id="UP001209540"/>
    </source>
</evidence>
<feature type="region of interest" description="Disordered" evidence="4">
    <location>
        <begin position="477"/>
        <end position="499"/>
    </location>
</feature>
<dbReference type="PANTHER" id="PTHR19857:SF8">
    <property type="entry name" value="ANGIO-ASSOCIATED MIGRATORY CELL PROTEIN"/>
    <property type="match status" value="1"/>
</dbReference>
<feature type="compositionally biased region" description="Basic residues" evidence="4">
    <location>
        <begin position="152"/>
        <end position="162"/>
    </location>
</feature>
<feature type="compositionally biased region" description="Low complexity" evidence="4">
    <location>
        <begin position="192"/>
        <end position="217"/>
    </location>
</feature>
<evidence type="ECO:0000256" key="4">
    <source>
        <dbReference type="SAM" id="MobiDB-lite"/>
    </source>
</evidence>
<evidence type="ECO:0000256" key="3">
    <source>
        <dbReference type="PROSITE-ProRule" id="PRU00221"/>
    </source>
</evidence>
<dbReference type="AlphaFoldDB" id="A0AAD5KK06"/>
<reference evidence="6" key="1">
    <citation type="journal article" date="2022" name="IScience">
        <title>Evolution of zygomycete secretomes and the origins of terrestrial fungal ecologies.</title>
        <authorList>
            <person name="Chang Y."/>
            <person name="Wang Y."/>
            <person name="Mondo S."/>
            <person name="Ahrendt S."/>
            <person name="Andreopoulos W."/>
            <person name="Barry K."/>
            <person name="Beard J."/>
            <person name="Benny G.L."/>
            <person name="Blankenship S."/>
            <person name="Bonito G."/>
            <person name="Cuomo C."/>
            <person name="Desiro A."/>
            <person name="Gervers K.A."/>
            <person name="Hundley H."/>
            <person name="Kuo A."/>
            <person name="LaButti K."/>
            <person name="Lang B.F."/>
            <person name="Lipzen A."/>
            <person name="O'Donnell K."/>
            <person name="Pangilinan J."/>
            <person name="Reynolds N."/>
            <person name="Sandor L."/>
            <person name="Smith M.E."/>
            <person name="Tsang A."/>
            <person name="Grigoriev I.V."/>
            <person name="Stajich J.E."/>
            <person name="Spatafora J.W."/>
        </authorList>
    </citation>
    <scope>NUCLEOTIDE SEQUENCE</scope>
    <source>
        <strain evidence="6">RSA 2281</strain>
    </source>
</reference>
<dbReference type="Proteomes" id="UP001209540">
    <property type="component" value="Unassembled WGS sequence"/>
</dbReference>
<evidence type="ECO:0000256" key="1">
    <source>
        <dbReference type="ARBA" id="ARBA00022574"/>
    </source>
</evidence>
<keyword evidence="7" id="KW-1185">Reference proteome</keyword>
<feature type="repeat" description="WD" evidence="3">
    <location>
        <begin position="275"/>
        <end position="306"/>
    </location>
</feature>
<proteinExistence type="predicted"/>
<dbReference type="PANTHER" id="PTHR19857">
    <property type="entry name" value="MITOCHONDRIAL DIVISION PROTEIN 1-RELATED"/>
    <property type="match status" value="1"/>
</dbReference>
<evidence type="ECO:0000313" key="6">
    <source>
        <dbReference type="EMBL" id="KAI9274488.1"/>
    </source>
</evidence>
<dbReference type="Pfam" id="PF23760">
    <property type="entry name" value="Beta-prop_DCAF12"/>
    <property type="match status" value="1"/>
</dbReference>
<evidence type="ECO:0000256" key="2">
    <source>
        <dbReference type="ARBA" id="ARBA00022737"/>
    </source>
</evidence>
<feature type="compositionally biased region" description="Acidic residues" evidence="4">
    <location>
        <begin position="169"/>
        <end position="178"/>
    </location>
</feature>
<feature type="domain" description="DDB1- and CUL4-associated factor 12 beta-propeller" evidence="5">
    <location>
        <begin position="227"/>
        <end position="564"/>
    </location>
</feature>
<keyword evidence="2" id="KW-0677">Repeat</keyword>
<dbReference type="EMBL" id="JAIXMP010000004">
    <property type="protein sequence ID" value="KAI9274488.1"/>
    <property type="molecule type" value="Genomic_DNA"/>
</dbReference>
<evidence type="ECO:0000259" key="5">
    <source>
        <dbReference type="Pfam" id="PF23760"/>
    </source>
</evidence>
<feature type="region of interest" description="Disordered" evidence="4">
    <location>
        <begin position="1"/>
        <end position="23"/>
    </location>
</feature>
<dbReference type="InterPro" id="IPR051179">
    <property type="entry name" value="WD_repeat_multifunction"/>
</dbReference>